<dbReference type="Proteomes" id="UP001652623">
    <property type="component" value="Chromosome 1"/>
</dbReference>
<dbReference type="InterPro" id="IPR036163">
    <property type="entry name" value="HMA_dom_sf"/>
</dbReference>
<accession>A0A6P3ZW68</accession>
<dbReference type="InterPro" id="IPR006121">
    <property type="entry name" value="HMA_dom"/>
</dbReference>
<gene>
    <name evidence="4" type="primary">LOC107415904</name>
</gene>
<name>A0A6P3ZW68_ZIZJJ</name>
<protein>
    <submittedName>
        <fullName evidence="4">Protein PYRICULARIA ORYZAE RESISTANCE 21-like isoform X1</fullName>
    </submittedName>
</protein>
<reference evidence="3" key="1">
    <citation type="submission" date="2025-05" db="UniProtKB">
        <authorList>
            <consortium name="RefSeq"/>
        </authorList>
    </citation>
    <scope>NUCLEOTIDE SEQUENCE [LARGE SCALE GENOMIC DNA]</scope>
</reference>
<feature type="region of interest" description="Disordered" evidence="1">
    <location>
        <begin position="93"/>
        <end position="149"/>
    </location>
</feature>
<evidence type="ECO:0000259" key="2">
    <source>
        <dbReference type="PROSITE" id="PS50846"/>
    </source>
</evidence>
<dbReference type="AlphaFoldDB" id="A0A6P3ZW68"/>
<dbReference type="InParanoid" id="A0A6P3ZW68"/>
<feature type="compositionally biased region" description="Pro residues" evidence="1">
    <location>
        <begin position="96"/>
        <end position="129"/>
    </location>
</feature>
<dbReference type="SUPFAM" id="SSF55008">
    <property type="entry name" value="HMA, heavy metal-associated domain"/>
    <property type="match status" value="1"/>
</dbReference>
<proteinExistence type="predicted"/>
<sequence length="218" mass="24255">MMLRSASDHSWRFTEKTMGGEKQITTMVLKVDLQCCKCYKKVKKILCKIPHIQDQIYDEKNDTVTIKVVCCSPEKIREKIICKGGDTIKCIEIKKPPPISKPPPDPKPPPPKPKPQPDQKPPPPPPEPKPQPDQKPPEPKPPCQKPPPPPPPPVLVPIGVCCQQCYSGYPGGPCFHGHGGPPPCYQYDWYCGRPVFESWGGGRSCYTSHCDTHGCTIM</sequence>
<dbReference type="PRINTS" id="PR01217">
    <property type="entry name" value="PRICHEXTENSN"/>
</dbReference>
<feature type="domain" description="HMA" evidence="2">
    <location>
        <begin position="24"/>
        <end position="88"/>
    </location>
</feature>
<dbReference type="PANTHER" id="PTHR47005:SF5">
    <property type="entry name" value="HEAVY METAL TRANSPORT_DETOXIFICATION SUPERFAMILY PROTEIN"/>
    <property type="match status" value="1"/>
</dbReference>
<dbReference type="FunCoup" id="A0A6P3ZW68">
    <property type="interactions" value="193"/>
</dbReference>
<dbReference type="PANTHER" id="PTHR47005">
    <property type="entry name" value="HEAVY METAL TRANSPORT/DETOXIFICATION SUPERFAMILY PROTEIN"/>
    <property type="match status" value="1"/>
</dbReference>
<dbReference type="KEGG" id="zju:107415904"/>
<evidence type="ECO:0000313" key="4">
    <source>
        <dbReference type="RefSeq" id="XP_015879806.1"/>
    </source>
</evidence>
<dbReference type="GO" id="GO:0046872">
    <property type="term" value="F:metal ion binding"/>
    <property type="evidence" value="ECO:0007669"/>
    <property type="project" value="InterPro"/>
</dbReference>
<dbReference type="Gene3D" id="3.30.70.100">
    <property type="match status" value="1"/>
</dbReference>
<reference evidence="4" key="2">
    <citation type="submission" date="2025-08" db="UniProtKB">
        <authorList>
            <consortium name="RefSeq"/>
        </authorList>
    </citation>
    <scope>IDENTIFICATION</scope>
    <source>
        <tissue evidence="4">Seedling</tissue>
    </source>
</reference>
<organism evidence="3 4">
    <name type="scientific">Ziziphus jujuba</name>
    <name type="common">Chinese jujube</name>
    <name type="synonym">Ziziphus sativa</name>
    <dbReference type="NCBI Taxonomy" id="326968"/>
    <lineage>
        <taxon>Eukaryota</taxon>
        <taxon>Viridiplantae</taxon>
        <taxon>Streptophyta</taxon>
        <taxon>Embryophyta</taxon>
        <taxon>Tracheophyta</taxon>
        <taxon>Spermatophyta</taxon>
        <taxon>Magnoliopsida</taxon>
        <taxon>eudicotyledons</taxon>
        <taxon>Gunneridae</taxon>
        <taxon>Pentapetalae</taxon>
        <taxon>rosids</taxon>
        <taxon>fabids</taxon>
        <taxon>Rosales</taxon>
        <taxon>Rhamnaceae</taxon>
        <taxon>Paliureae</taxon>
        <taxon>Ziziphus</taxon>
    </lineage>
</organism>
<evidence type="ECO:0000256" key="1">
    <source>
        <dbReference type="SAM" id="MobiDB-lite"/>
    </source>
</evidence>
<evidence type="ECO:0000313" key="3">
    <source>
        <dbReference type="Proteomes" id="UP001652623"/>
    </source>
</evidence>
<keyword evidence="3" id="KW-1185">Reference proteome</keyword>
<dbReference type="PROSITE" id="PS50846">
    <property type="entry name" value="HMA_2"/>
    <property type="match status" value="1"/>
</dbReference>
<feature type="compositionally biased region" description="Pro residues" evidence="1">
    <location>
        <begin position="139"/>
        <end position="149"/>
    </location>
</feature>
<dbReference type="RefSeq" id="XP_015879806.1">
    <property type="nucleotide sequence ID" value="XM_016024320.4"/>
</dbReference>
<dbReference type="GeneID" id="107415904"/>